<dbReference type="PANTHER" id="PTHR43757:SF2">
    <property type="entry name" value="AMINOMETHYLTRANSFERASE, MITOCHONDRIAL"/>
    <property type="match status" value="1"/>
</dbReference>
<sequence length="480" mass="53286">MKLRHGRRVTAFRESPVVTQSLESVIAGQSDLVHFLRNQQVGPNVYPGVPAEYSNWRAEQWAWGHTAVLYNQSYHMVDLAVKGQDAFAMLEHLGINSFKNFQPERAKQFVPVTPDGYVIGDVILFYLDENHFNLVGRAPTIEWVEYHAATGNWNVTVERDERWAMRSDGKRNSYRFQVQGPNAMKIIEKAIGATPPELKFFHMCRLTIGGKEVRALRHGMAGQPGFELFGPWEDYGAVHAALVEAGKEFGMALVGGRAYSSNTLESGWIPSPFPAIYTGEALAPYRAWLTANSYEAKCSVGGSWVPETVEGYYTTPWDLGYGPFVKFDHEFIGRAALEKMAAAGNHRTKVTLALDNEDVMRVQSSALSNGERAKFMEYPSSVYSMHPFDQVLSGGKQVGLSTWIGYTANEGKFLTLAMMEPGFTAPGTEVTLLWGEPDGGTSKPTVEPHVQTEIKAVVAPVPYVAAARDNYAEGWRTRKA</sequence>
<name>A0A124JTQ2_9SPHN</name>
<dbReference type="PANTHER" id="PTHR43757">
    <property type="entry name" value="AMINOMETHYLTRANSFERASE"/>
    <property type="match status" value="1"/>
</dbReference>
<protein>
    <submittedName>
        <fullName evidence="2">Glycine cleavage system protein T</fullName>
    </submittedName>
</protein>
<evidence type="ECO:0000313" key="3">
    <source>
        <dbReference type="Proteomes" id="UP000058012"/>
    </source>
</evidence>
<dbReference type="EMBL" id="LLZS01000009">
    <property type="protein sequence ID" value="KUR70427.1"/>
    <property type="molecule type" value="Genomic_DNA"/>
</dbReference>
<dbReference type="STRING" id="1117702.AQZ52_16540"/>
<dbReference type="SUPFAM" id="SSF103025">
    <property type="entry name" value="Folate-binding domain"/>
    <property type="match status" value="1"/>
</dbReference>
<dbReference type="InterPro" id="IPR028896">
    <property type="entry name" value="GcvT/YgfZ/DmdA"/>
</dbReference>
<dbReference type="Pfam" id="PF01571">
    <property type="entry name" value="GCV_T"/>
    <property type="match status" value="1"/>
</dbReference>
<evidence type="ECO:0000259" key="1">
    <source>
        <dbReference type="Pfam" id="PF01571"/>
    </source>
</evidence>
<dbReference type="Gene3D" id="3.30.1360.120">
    <property type="entry name" value="Probable tRNA modification gtpase trme, domain 1"/>
    <property type="match status" value="1"/>
</dbReference>
<comment type="caution">
    <text evidence="2">The sequence shown here is derived from an EMBL/GenBank/DDBJ whole genome shotgun (WGS) entry which is preliminary data.</text>
</comment>
<reference evidence="2 3" key="1">
    <citation type="submission" date="2015-10" db="EMBL/GenBank/DDBJ databases">
        <title>Draft genome sequence of Novosphingobium fuchskuhlense DSM 25065 isolated from a surface water sample of the southwest basin of Lake Grosse Fuchskuhle.</title>
        <authorList>
            <person name="Ruckert C."/>
            <person name="Winkler A."/>
            <person name="Glaeser J."/>
            <person name="Grossart H.-P."/>
            <person name="Kalinowski J."/>
            <person name="Glaeser S."/>
        </authorList>
    </citation>
    <scope>NUCLEOTIDE SEQUENCE [LARGE SCALE GENOMIC DNA]</scope>
    <source>
        <strain evidence="2 3">FNE08-7</strain>
    </source>
</reference>
<keyword evidence="3" id="KW-1185">Reference proteome</keyword>
<dbReference type="OrthoDB" id="9772660at2"/>
<organism evidence="2 3">
    <name type="scientific">Novosphingobium fuchskuhlense</name>
    <dbReference type="NCBI Taxonomy" id="1117702"/>
    <lineage>
        <taxon>Bacteria</taxon>
        <taxon>Pseudomonadati</taxon>
        <taxon>Pseudomonadota</taxon>
        <taxon>Alphaproteobacteria</taxon>
        <taxon>Sphingomonadales</taxon>
        <taxon>Sphingomonadaceae</taxon>
        <taxon>Novosphingobium</taxon>
    </lineage>
</organism>
<dbReference type="NCBIfam" id="NF047633">
    <property type="entry name" value="SyrngDmethDesA"/>
    <property type="match status" value="1"/>
</dbReference>
<accession>A0A124JTQ2</accession>
<dbReference type="AlphaFoldDB" id="A0A124JTQ2"/>
<gene>
    <name evidence="2" type="ORF">AQZ52_16540</name>
</gene>
<dbReference type="Proteomes" id="UP000058012">
    <property type="component" value="Unassembled WGS sequence"/>
</dbReference>
<feature type="domain" description="GCVT N-terminal" evidence="1">
    <location>
        <begin position="50"/>
        <end position="269"/>
    </location>
</feature>
<dbReference type="InterPro" id="IPR027266">
    <property type="entry name" value="TrmE/GcvT-like"/>
</dbReference>
<proteinExistence type="predicted"/>
<evidence type="ECO:0000313" key="2">
    <source>
        <dbReference type="EMBL" id="KUR70427.1"/>
    </source>
</evidence>
<dbReference type="InterPro" id="IPR006222">
    <property type="entry name" value="GCVT_N"/>
</dbReference>